<feature type="domain" description="Methyl-accepting transducer" evidence="3">
    <location>
        <begin position="52"/>
        <end position="215"/>
    </location>
</feature>
<dbReference type="Proteomes" id="UP001597296">
    <property type="component" value="Unassembled WGS sequence"/>
</dbReference>
<evidence type="ECO:0000256" key="1">
    <source>
        <dbReference type="PROSITE-ProRule" id="PRU00284"/>
    </source>
</evidence>
<gene>
    <name evidence="4" type="ORF">ACFSNB_11750</name>
</gene>
<dbReference type="PRINTS" id="PR00260">
    <property type="entry name" value="CHEMTRNSDUCR"/>
</dbReference>
<dbReference type="SUPFAM" id="SSF58104">
    <property type="entry name" value="Methyl-accepting chemotaxis protein (MCP) signaling domain"/>
    <property type="match status" value="2"/>
</dbReference>
<keyword evidence="1" id="KW-0807">Transducer</keyword>
<accession>A0ABW5CB80</accession>
<evidence type="ECO:0000259" key="3">
    <source>
        <dbReference type="PROSITE" id="PS50111"/>
    </source>
</evidence>
<feature type="coiled-coil region" evidence="2">
    <location>
        <begin position="193"/>
        <end position="220"/>
    </location>
</feature>
<proteinExistence type="predicted"/>
<dbReference type="InterPro" id="IPR004090">
    <property type="entry name" value="Chemotax_Me-accpt_rcpt"/>
</dbReference>
<evidence type="ECO:0000313" key="4">
    <source>
        <dbReference type="EMBL" id="MFD2234480.1"/>
    </source>
</evidence>
<keyword evidence="2" id="KW-0175">Coiled coil</keyword>
<feature type="coiled-coil region" evidence="2">
    <location>
        <begin position="67"/>
        <end position="94"/>
    </location>
</feature>
<dbReference type="Gene3D" id="6.10.250.3200">
    <property type="match status" value="2"/>
</dbReference>
<dbReference type="EMBL" id="JBHUIY010000022">
    <property type="protein sequence ID" value="MFD2234480.1"/>
    <property type="molecule type" value="Genomic_DNA"/>
</dbReference>
<comment type="caution">
    <text evidence="4">The sequence shown here is derived from an EMBL/GenBank/DDBJ whole genome shotgun (WGS) entry which is preliminary data.</text>
</comment>
<protein>
    <submittedName>
        <fullName evidence="4">Chemotaxis protein</fullName>
    </submittedName>
</protein>
<organism evidence="4 5">
    <name type="scientific">Phaeospirillum tilakii</name>
    <dbReference type="NCBI Taxonomy" id="741673"/>
    <lineage>
        <taxon>Bacteria</taxon>
        <taxon>Pseudomonadati</taxon>
        <taxon>Pseudomonadota</taxon>
        <taxon>Alphaproteobacteria</taxon>
        <taxon>Rhodospirillales</taxon>
        <taxon>Rhodospirillaceae</taxon>
        <taxon>Phaeospirillum</taxon>
    </lineage>
</organism>
<evidence type="ECO:0000256" key="2">
    <source>
        <dbReference type="SAM" id="Coils"/>
    </source>
</evidence>
<name>A0ABW5CB80_9PROT</name>
<sequence>MFDDPAAARSLTPRTDRIEARASGLLGDCRRAFHAFAALNELAENLRVLSLNAELAAGRAGDKGRAVRALTQYTRELVNRLAQLQDEMEALRGRTFALSSTVLRGLQQMALFEQSCALSLRHDGEDGVAGRAFLDASATMVETLDGMALTVRDLARRAHAIEEVVSQSDSIATNIAIEAAAAGSHEKEFRTVAETMRRYVEELRQMIDEAADAVRRAGDRGEALRRLSLDTLDELKGVG</sequence>
<dbReference type="PROSITE" id="PS50111">
    <property type="entry name" value="CHEMOTAXIS_TRANSDUC_2"/>
    <property type="match status" value="1"/>
</dbReference>
<keyword evidence="5" id="KW-1185">Reference proteome</keyword>
<dbReference type="InterPro" id="IPR004089">
    <property type="entry name" value="MCPsignal_dom"/>
</dbReference>
<reference evidence="5" key="1">
    <citation type="journal article" date="2019" name="Int. J. Syst. Evol. Microbiol.">
        <title>The Global Catalogue of Microorganisms (GCM) 10K type strain sequencing project: providing services to taxonomists for standard genome sequencing and annotation.</title>
        <authorList>
            <consortium name="The Broad Institute Genomics Platform"/>
            <consortium name="The Broad Institute Genome Sequencing Center for Infectious Disease"/>
            <person name="Wu L."/>
            <person name="Ma J."/>
        </authorList>
    </citation>
    <scope>NUCLEOTIDE SEQUENCE [LARGE SCALE GENOMIC DNA]</scope>
    <source>
        <strain evidence="5">KCTC 15012</strain>
    </source>
</reference>
<evidence type="ECO:0000313" key="5">
    <source>
        <dbReference type="Proteomes" id="UP001597296"/>
    </source>
</evidence>
<dbReference type="RefSeq" id="WP_377316731.1">
    <property type="nucleotide sequence ID" value="NZ_JBHUIY010000022.1"/>
</dbReference>